<protein>
    <recommendedName>
        <fullName evidence="9">CRC domain-containing protein</fullName>
    </recommendedName>
</protein>
<feature type="domain" description="CRC" evidence="7">
    <location>
        <begin position="343"/>
        <end position="445"/>
    </location>
</feature>
<dbReference type="AlphaFoldDB" id="A0A7S3V1S6"/>
<feature type="region of interest" description="Disordered" evidence="4">
    <location>
        <begin position="76"/>
        <end position="191"/>
    </location>
</feature>
<dbReference type="InterPro" id="IPR028307">
    <property type="entry name" value="Lin-54_fam"/>
</dbReference>
<dbReference type="PROSITE" id="PS51634">
    <property type="entry name" value="CRC"/>
    <property type="match status" value="1"/>
</dbReference>
<comment type="similarity">
    <text evidence="2">Belongs to the lin-54 family.</text>
</comment>
<dbReference type="Gene3D" id="1.10.10.60">
    <property type="entry name" value="Homeodomain-like"/>
    <property type="match status" value="2"/>
</dbReference>
<evidence type="ECO:0000256" key="3">
    <source>
        <dbReference type="ARBA" id="ARBA00023242"/>
    </source>
</evidence>
<accession>A0A7S3V1S6</accession>
<dbReference type="CDD" id="cd00167">
    <property type="entry name" value="SANT"/>
    <property type="match status" value="2"/>
</dbReference>
<comment type="subcellular location">
    <subcellularLocation>
        <location evidence="1">Nucleus</location>
    </subcellularLocation>
</comment>
<dbReference type="GO" id="GO:0005634">
    <property type="term" value="C:nucleus"/>
    <property type="evidence" value="ECO:0007669"/>
    <property type="project" value="UniProtKB-SubCell"/>
</dbReference>
<dbReference type="InterPro" id="IPR017930">
    <property type="entry name" value="Myb_dom"/>
</dbReference>
<evidence type="ECO:0000259" key="5">
    <source>
        <dbReference type="PROSITE" id="PS50090"/>
    </source>
</evidence>
<dbReference type="InterPro" id="IPR001005">
    <property type="entry name" value="SANT/Myb"/>
</dbReference>
<proteinExistence type="inferred from homology"/>
<dbReference type="PROSITE" id="PS51294">
    <property type="entry name" value="HTH_MYB"/>
    <property type="match status" value="2"/>
</dbReference>
<sequence length="451" mass="50252">MGPKRWTHIARILGTGRSSKQCRERWSNQINPALVRSKWAPEEDQKIIEYHKKYGNRWALIAKQLPGRTDNMIKNRFNGSLKVRLNREMKVKQKKGQRDSPKGKSKMNNSGIGGSSGLHVGDSDNASMKRKTGKKSTSQRPRKKHNFTPISIDTGKPSGSRNLETEKTPLNARADLSNSMVSPKDTDTKTSKPLLDASSWTKLSFNLDSGAKGSIFWHSDRSVVTLCPPCNGGKIIGLVQVPRNKQPVPDQALINKLTLALSKMDNDTNEIADWMAEVAGARSEATNTVNTSEQTQARTSKFMISRTLNSPSNQSVEARQQEAKGNSGNGITHPGWEVNWPASLSPCRCKRSKCLKLYCECFASESHCSDSCQCNECSNVHDNREWRTAYLRCITRTPGIFGKKRSDVNCKCKSTRCLKKYCDCFRAGAPCGIHCRCTSCLNKPNAYPSFK</sequence>
<name>A0A7S3V1S6_9STRA</name>
<evidence type="ECO:0000256" key="4">
    <source>
        <dbReference type="SAM" id="MobiDB-lite"/>
    </source>
</evidence>
<evidence type="ECO:0000256" key="1">
    <source>
        <dbReference type="ARBA" id="ARBA00004123"/>
    </source>
</evidence>
<evidence type="ECO:0000259" key="6">
    <source>
        <dbReference type="PROSITE" id="PS51294"/>
    </source>
</evidence>
<dbReference type="InterPro" id="IPR009057">
    <property type="entry name" value="Homeodomain-like_sf"/>
</dbReference>
<evidence type="ECO:0008006" key="9">
    <source>
        <dbReference type="Google" id="ProtNLM"/>
    </source>
</evidence>
<dbReference type="EMBL" id="HBIN01021557">
    <property type="protein sequence ID" value="CAE0446536.1"/>
    <property type="molecule type" value="Transcribed_RNA"/>
</dbReference>
<gene>
    <name evidence="8" type="ORF">ASTO00021_LOCUS16527</name>
</gene>
<keyword evidence="3" id="KW-0539">Nucleus</keyword>
<dbReference type="SMART" id="SM00717">
    <property type="entry name" value="SANT"/>
    <property type="match status" value="2"/>
</dbReference>
<evidence type="ECO:0000313" key="8">
    <source>
        <dbReference type="EMBL" id="CAE0446536.1"/>
    </source>
</evidence>
<evidence type="ECO:0000256" key="2">
    <source>
        <dbReference type="ARBA" id="ARBA00007267"/>
    </source>
</evidence>
<evidence type="ECO:0000259" key="7">
    <source>
        <dbReference type="PROSITE" id="PS51634"/>
    </source>
</evidence>
<dbReference type="PANTHER" id="PTHR12446:SF34">
    <property type="entry name" value="PROTEIN LIN-54 HOMOLOG"/>
    <property type="match status" value="1"/>
</dbReference>
<feature type="domain" description="HTH myb-type" evidence="6">
    <location>
        <begin position="1"/>
        <end position="30"/>
    </location>
</feature>
<dbReference type="InterPro" id="IPR005172">
    <property type="entry name" value="CRC"/>
</dbReference>
<dbReference type="Pfam" id="PF00249">
    <property type="entry name" value="Myb_DNA-binding"/>
    <property type="match status" value="2"/>
</dbReference>
<feature type="compositionally biased region" description="Polar residues" evidence="4">
    <location>
        <begin position="309"/>
        <end position="330"/>
    </location>
</feature>
<feature type="domain" description="HTH myb-type" evidence="6">
    <location>
        <begin position="31"/>
        <end position="85"/>
    </location>
</feature>
<dbReference type="GO" id="GO:0006355">
    <property type="term" value="P:regulation of DNA-templated transcription"/>
    <property type="evidence" value="ECO:0007669"/>
    <property type="project" value="TreeGrafter"/>
</dbReference>
<dbReference type="SMART" id="SM01114">
    <property type="entry name" value="CXC"/>
    <property type="match status" value="2"/>
</dbReference>
<dbReference type="PROSITE" id="PS50090">
    <property type="entry name" value="MYB_LIKE"/>
    <property type="match status" value="2"/>
</dbReference>
<feature type="compositionally biased region" description="Basic and acidic residues" evidence="4">
    <location>
        <begin position="85"/>
        <end position="102"/>
    </location>
</feature>
<reference evidence="8" key="1">
    <citation type="submission" date="2021-01" db="EMBL/GenBank/DDBJ databases">
        <authorList>
            <person name="Corre E."/>
            <person name="Pelletier E."/>
            <person name="Niang G."/>
            <person name="Scheremetjew M."/>
            <person name="Finn R."/>
            <person name="Kale V."/>
            <person name="Holt S."/>
            <person name="Cochrane G."/>
            <person name="Meng A."/>
            <person name="Brown T."/>
            <person name="Cohen L."/>
        </authorList>
    </citation>
    <scope>NUCLEOTIDE SEQUENCE</scope>
    <source>
        <strain evidence="8">GSBS06</strain>
    </source>
</reference>
<dbReference type="PANTHER" id="PTHR12446">
    <property type="entry name" value="TESMIN/TSO1-RELATED"/>
    <property type="match status" value="1"/>
</dbReference>
<feature type="domain" description="Myb-like" evidence="5">
    <location>
        <begin position="31"/>
        <end position="81"/>
    </location>
</feature>
<feature type="region of interest" description="Disordered" evidence="4">
    <location>
        <begin position="309"/>
        <end position="332"/>
    </location>
</feature>
<feature type="domain" description="Myb-like" evidence="5">
    <location>
        <begin position="1"/>
        <end position="30"/>
    </location>
</feature>
<dbReference type="SUPFAM" id="SSF46689">
    <property type="entry name" value="Homeodomain-like"/>
    <property type="match status" value="1"/>
</dbReference>
<organism evidence="8">
    <name type="scientific">Aplanochytrium stocchinoi</name>
    <dbReference type="NCBI Taxonomy" id="215587"/>
    <lineage>
        <taxon>Eukaryota</taxon>
        <taxon>Sar</taxon>
        <taxon>Stramenopiles</taxon>
        <taxon>Bigyra</taxon>
        <taxon>Labyrinthulomycetes</taxon>
        <taxon>Thraustochytrida</taxon>
        <taxon>Thraustochytriidae</taxon>
        <taxon>Aplanochytrium</taxon>
    </lineage>
</organism>
<dbReference type="Pfam" id="PF03638">
    <property type="entry name" value="TCR"/>
    <property type="match status" value="2"/>
</dbReference>
<dbReference type="InterPro" id="IPR033467">
    <property type="entry name" value="Tesmin/TSO1-like_CXC"/>
</dbReference>